<dbReference type="EMBL" id="BROD01000001">
    <property type="protein sequence ID" value="GKX67628.1"/>
    <property type="molecule type" value="Genomic_DNA"/>
</dbReference>
<dbReference type="Proteomes" id="UP001058074">
    <property type="component" value="Unassembled WGS sequence"/>
</dbReference>
<comment type="caution">
    <text evidence="1">The sequence shown here is derived from an EMBL/GenBank/DDBJ whole genome shotgun (WGS) entry which is preliminary data.</text>
</comment>
<evidence type="ECO:0000313" key="2">
    <source>
        <dbReference type="Proteomes" id="UP001058074"/>
    </source>
</evidence>
<protein>
    <submittedName>
        <fullName evidence="1">Uncharacterized protein</fullName>
    </submittedName>
</protein>
<reference evidence="1" key="1">
    <citation type="journal article" date="2025" name="Int. J. Syst. Evol. Microbiol.">
        <title>Inconstantimicrobium mannanitabidum sp. nov., a novel member of the family Clostridiaceae isolated from anoxic soil under the treatment of reductive soil disinfestation.</title>
        <authorList>
            <person name="Ueki A."/>
            <person name="Tonouchi A."/>
            <person name="Honma S."/>
            <person name="Kaku N."/>
            <person name="Ueki K."/>
        </authorList>
    </citation>
    <scope>NUCLEOTIDE SEQUENCE</scope>
    <source>
        <strain evidence="1">TW13</strain>
    </source>
</reference>
<name>A0ACB5REB8_9CLOT</name>
<gene>
    <name evidence="1" type="ORF">rsdtw13_28860</name>
</gene>
<evidence type="ECO:0000313" key="1">
    <source>
        <dbReference type="EMBL" id="GKX67628.1"/>
    </source>
</evidence>
<accession>A0ACB5REB8</accession>
<proteinExistence type="predicted"/>
<organism evidence="1 2">
    <name type="scientific">Inconstantimicrobium mannanitabidum</name>
    <dbReference type="NCBI Taxonomy" id="1604901"/>
    <lineage>
        <taxon>Bacteria</taxon>
        <taxon>Bacillati</taxon>
        <taxon>Bacillota</taxon>
        <taxon>Clostridia</taxon>
        <taxon>Eubacteriales</taxon>
        <taxon>Clostridiaceae</taxon>
        <taxon>Inconstantimicrobium</taxon>
    </lineage>
</organism>
<keyword evidence="2" id="KW-1185">Reference proteome</keyword>
<sequence>MYKKIISFFVVFFLVASNVISVKANSDVTPPVVTGMKWSATQLKVGERLDIEVDAQDTESGINTGDAYTAVYIKHSISNVSKAALLFYDVTSKKLKGSITITSDMASGEWVFDFISVKDKANNEKYYYQHDFPQTYKVNIIGGTSDVTPPVVTGMRWSATQLKVGERLDIEVDAQDTESGINTGDAYTAVYIKHSISNVSKAALLFYDVTSKKLKGSITITSDMASGEWVFDFISVKDKANNKKYYYQSNFAQIYKVNIIDLVNVQSVSLNITTDTLIVGRTDTLKATVNPSNATNKAVKWTTSNASVVQVDQNGNIKALAKGTAIITVTTVDGNKTASCTVNVTIPVVNVQSVNLNKTADSLKVGATDSLVATVLPSNATNKSVTWKSSNTAIAKVDANGKVTAVGAGTAVITATTVDGNKTASCTVNVTIPVINVQSVNLNKTADSLKVGATDSLVATVLPSNATNKSVTWKSSNTTIAKVDVNGKVTAVGAGIAVITATTVDGNKTASCTVNVTIPVINVQSVSLNKTTDTLIVGRTDTLKATINPSNATNSAVKWSSSNAKVVTVDQNGNIKAVAKGTAVITATTVDGQKVAKCNVTVNDPIVNVVSVSLNKTADTLIVGRTDTLKATINPSNATNSAVKWTSSNTKVVTVDQNGNIKAVGKGTAVITVTTVDGQKVAKCNVTVNNPINVVSVSLNKTTDTLIVGRTDTLKATINQSNATNKAVKWTSSNTKVVTVDQNGNIKAVGKGTAVITVTTVDGQKVAKCNVTVNNPINVVSVSLNKTTDTLIVGRTDTLKATINPSNATNKAVKWTSSNSKVVTVDQNGNIKAVAKGTAIITVTTVDGQKVAKCTVIVTR</sequence>